<feature type="region of interest" description="Disordered" evidence="3">
    <location>
        <begin position="275"/>
        <end position="301"/>
    </location>
</feature>
<reference evidence="5 6" key="1">
    <citation type="journal article" date="2024" name="Nat. Commun.">
        <title>Phylogenomics reveals the evolutionary origins of lichenization in chlorophyte algae.</title>
        <authorList>
            <person name="Puginier C."/>
            <person name="Libourel C."/>
            <person name="Otte J."/>
            <person name="Skaloud P."/>
            <person name="Haon M."/>
            <person name="Grisel S."/>
            <person name="Petersen M."/>
            <person name="Berrin J.G."/>
            <person name="Delaux P.M."/>
            <person name="Dal Grande F."/>
            <person name="Keller J."/>
        </authorList>
    </citation>
    <scope>NUCLEOTIDE SEQUENCE [LARGE SCALE GENOMIC DNA]</scope>
    <source>
        <strain evidence="5 6">SAG 2145</strain>
    </source>
</reference>
<dbReference type="InterPro" id="IPR034772">
    <property type="entry name" value="CPSF6/7"/>
</dbReference>
<evidence type="ECO:0000313" key="6">
    <source>
        <dbReference type="Proteomes" id="UP001438707"/>
    </source>
</evidence>
<evidence type="ECO:0000313" key="5">
    <source>
        <dbReference type="EMBL" id="KAK9845091.1"/>
    </source>
</evidence>
<evidence type="ECO:0000256" key="2">
    <source>
        <dbReference type="PROSITE-ProRule" id="PRU00176"/>
    </source>
</evidence>
<feature type="domain" description="RRM" evidence="4">
    <location>
        <begin position="101"/>
        <end position="179"/>
    </location>
</feature>
<evidence type="ECO:0000259" key="4">
    <source>
        <dbReference type="PROSITE" id="PS50102"/>
    </source>
</evidence>
<feature type="region of interest" description="Disordered" evidence="3">
    <location>
        <begin position="181"/>
        <end position="226"/>
    </location>
</feature>
<name>A0AAW1SHI3_9CHLO</name>
<dbReference type="Gene3D" id="3.30.70.330">
    <property type="match status" value="1"/>
</dbReference>
<organism evidence="5 6">
    <name type="scientific">Apatococcus lobatus</name>
    <dbReference type="NCBI Taxonomy" id="904363"/>
    <lineage>
        <taxon>Eukaryota</taxon>
        <taxon>Viridiplantae</taxon>
        <taxon>Chlorophyta</taxon>
        <taxon>core chlorophytes</taxon>
        <taxon>Trebouxiophyceae</taxon>
        <taxon>Chlorellales</taxon>
        <taxon>Chlorellaceae</taxon>
        <taxon>Apatococcus</taxon>
    </lineage>
</organism>
<dbReference type="GO" id="GO:0005634">
    <property type="term" value="C:nucleus"/>
    <property type="evidence" value="ECO:0007669"/>
    <property type="project" value="UniProtKB-SubCell"/>
</dbReference>
<dbReference type="EMBL" id="JALJOS010000001">
    <property type="protein sequence ID" value="KAK9845091.1"/>
    <property type="molecule type" value="Genomic_DNA"/>
</dbReference>
<dbReference type="InterPro" id="IPR035979">
    <property type="entry name" value="RBD_domain_sf"/>
</dbReference>
<comment type="similarity">
    <text evidence="1">Belongs to the RRM CPSF6/7 family.</text>
</comment>
<dbReference type="InterPro" id="IPR012677">
    <property type="entry name" value="Nucleotide-bd_a/b_plait_sf"/>
</dbReference>
<feature type="compositionally biased region" description="Gly residues" evidence="3">
    <location>
        <begin position="291"/>
        <end position="301"/>
    </location>
</feature>
<keyword evidence="6" id="KW-1185">Reference proteome</keyword>
<dbReference type="InterPro" id="IPR000504">
    <property type="entry name" value="RRM_dom"/>
</dbReference>
<accession>A0AAW1SHI3</accession>
<dbReference type="PANTHER" id="PTHR23204">
    <property type="entry name" value="CLEAVAGE AND POLYADENYLATION SPECIFIC FACTOR"/>
    <property type="match status" value="1"/>
</dbReference>
<dbReference type="SMART" id="SM00360">
    <property type="entry name" value="RRM"/>
    <property type="match status" value="1"/>
</dbReference>
<dbReference type="SUPFAM" id="SSF54928">
    <property type="entry name" value="RNA-binding domain, RBD"/>
    <property type="match status" value="1"/>
</dbReference>
<feature type="compositionally biased region" description="Low complexity" evidence="3">
    <location>
        <begin position="281"/>
        <end position="290"/>
    </location>
</feature>
<dbReference type="GO" id="GO:0003723">
    <property type="term" value="F:RNA binding"/>
    <property type="evidence" value="ECO:0007669"/>
    <property type="project" value="UniProtKB-UniRule"/>
</dbReference>
<evidence type="ECO:0000256" key="1">
    <source>
        <dbReference type="ARBA" id="ARBA00006265"/>
    </source>
</evidence>
<evidence type="ECO:0000256" key="3">
    <source>
        <dbReference type="SAM" id="MobiDB-lite"/>
    </source>
</evidence>
<feature type="compositionally biased region" description="Polar residues" evidence="3">
    <location>
        <begin position="34"/>
        <end position="54"/>
    </location>
</feature>
<proteinExistence type="inferred from homology"/>
<comment type="caution">
    <text evidence="5">The sequence shown here is derived from an EMBL/GenBank/DDBJ whole genome shotgun (WGS) entry which is preliminary data.</text>
</comment>
<dbReference type="GO" id="GO:0006397">
    <property type="term" value="P:mRNA processing"/>
    <property type="evidence" value="ECO:0007669"/>
    <property type="project" value="UniProtKB-KW"/>
</dbReference>
<feature type="compositionally biased region" description="Low complexity" evidence="3">
    <location>
        <begin position="200"/>
        <end position="213"/>
    </location>
</feature>
<dbReference type="Proteomes" id="UP001438707">
    <property type="component" value="Unassembled WGS sequence"/>
</dbReference>
<dbReference type="CDD" id="cd12372">
    <property type="entry name" value="RRM_CFIm68_CFIm59"/>
    <property type="match status" value="1"/>
</dbReference>
<feature type="region of interest" description="Disordered" evidence="3">
    <location>
        <begin position="1"/>
        <end position="98"/>
    </location>
</feature>
<dbReference type="AlphaFoldDB" id="A0AAW1SHI3"/>
<sequence length="301" mass="31641">MTSEGLDFDDDEDFGLATDEAPVNTGGTAAGQAASETQDSVLRAPDSQSRQANPSVADDFAFEEDPHPLHQAAGEQGNPGTGVDPHVTEEEAGEDVEGEEGHIYIGDLHWWTTDADLEQECSRFGRIRDVSFFEDTLNGKSKGAAKVVFAKQDAAAACQAGLNGHNFHGRKCVVTLPASISSQDPLRPISPAPRPPPQQPQNQGNQRGQGRPYGRPPGGNAWNYGAGPMPPMPGPLPMGMPMMPGGMPPMPGGLGMGPGLSMGFMPPGFLPPGMPFPPQGQWPGGSSSYHDGGGGYKRPKY</sequence>
<feature type="compositionally biased region" description="Acidic residues" evidence="3">
    <location>
        <begin position="1"/>
        <end position="14"/>
    </location>
</feature>
<dbReference type="Pfam" id="PF00076">
    <property type="entry name" value="RRM_1"/>
    <property type="match status" value="1"/>
</dbReference>
<keyword evidence="2" id="KW-0694">RNA-binding</keyword>
<protein>
    <recommendedName>
        <fullName evidence="4">RRM domain-containing protein</fullName>
    </recommendedName>
</protein>
<gene>
    <name evidence="5" type="ORF">WJX74_010491</name>
</gene>
<feature type="compositionally biased region" description="Pro residues" evidence="3">
    <location>
        <begin position="188"/>
        <end position="199"/>
    </location>
</feature>
<dbReference type="PROSITE" id="PS50102">
    <property type="entry name" value="RRM"/>
    <property type="match status" value="1"/>
</dbReference>